<dbReference type="InterPro" id="IPR035979">
    <property type="entry name" value="RBD_domain_sf"/>
</dbReference>
<gene>
    <name evidence="8" type="ORF">HPP92_007371</name>
</gene>
<evidence type="ECO:0000256" key="1">
    <source>
        <dbReference type="ARBA" id="ARBA00004123"/>
    </source>
</evidence>
<feature type="region of interest" description="Disordered" evidence="5">
    <location>
        <begin position="651"/>
        <end position="684"/>
    </location>
</feature>
<dbReference type="PROSITE" id="PS50835">
    <property type="entry name" value="IG_LIKE"/>
    <property type="match status" value="1"/>
</dbReference>
<dbReference type="SUPFAM" id="SSF54928">
    <property type="entry name" value="RNA-binding domain, RBD"/>
    <property type="match status" value="2"/>
</dbReference>
<feature type="domain" description="Ig-like" evidence="7">
    <location>
        <begin position="727"/>
        <end position="809"/>
    </location>
</feature>
<dbReference type="Pfam" id="PF00076">
    <property type="entry name" value="RRM_1"/>
    <property type="match status" value="3"/>
</dbReference>
<dbReference type="PROSITE" id="PS50102">
    <property type="entry name" value="RRM"/>
    <property type="match status" value="3"/>
</dbReference>
<feature type="compositionally biased region" description="Polar residues" evidence="5">
    <location>
        <begin position="910"/>
        <end position="924"/>
    </location>
</feature>
<evidence type="ECO:0008006" key="10">
    <source>
        <dbReference type="Google" id="ProtNLM"/>
    </source>
</evidence>
<dbReference type="PANTHER" id="PTHR23189">
    <property type="entry name" value="RNA RECOGNITION MOTIF-CONTAINING"/>
    <property type="match status" value="1"/>
</dbReference>
<dbReference type="InterPro" id="IPR012921">
    <property type="entry name" value="SPOC_C"/>
</dbReference>
<dbReference type="OrthoDB" id="439808at2759"/>
<feature type="region of interest" description="Disordered" evidence="5">
    <location>
        <begin position="910"/>
        <end position="930"/>
    </location>
</feature>
<dbReference type="EMBL" id="JADCNM010000003">
    <property type="protein sequence ID" value="KAG0490508.1"/>
    <property type="molecule type" value="Genomic_DNA"/>
</dbReference>
<feature type="compositionally biased region" description="Basic and acidic residues" evidence="5">
    <location>
        <begin position="11"/>
        <end position="22"/>
    </location>
</feature>
<comment type="caution">
    <text evidence="8">The sequence shown here is derived from an EMBL/GenBank/DDBJ whole genome shotgun (WGS) entry which is preliminary data.</text>
</comment>
<dbReference type="InterPro" id="IPR007110">
    <property type="entry name" value="Ig-like_dom"/>
</dbReference>
<feature type="domain" description="RRM" evidence="6">
    <location>
        <begin position="236"/>
        <end position="309"/>
    </location>
</feature>
<feature type="region of interest" description="Disordered" evidence="5">
    <location>
        <begin position="1"/>
        <end position="26"/>
    </location>
</feature>
<feature type="domain" description="RRM" evidence="6">
    <location>
        <begin position="32"/>
        <end position="104"/>
    </location>
</feature>
<feature type="region of interest" description="Disordered" evidence="5">
    <location>
        <begin position="399"/>
        <end position="420"/>
    </location>
</feature>
<evidence type="ECO:0000259" key="7">
    <source>
        <dbReference type="PROSITE" id="PS50835"/>
    </source>
</evidence>
<dbReference type="InterPro" id="IPR000504">
    <property type="entry name" value="RRM_dom"/>
</dbReference>
<feature type="domain" description="RRM" evidence="6">
    <location>
        <begin position="109"/>
        <end position="181"/>
    </location>
</feature>
<dbReference type="GO" id="GO:0003723">
    <property type="term" value="F:RNA binding"/>
    <property type="evidence" value="ECO:0007669"/>
    <property type="project" value="UniProtKB-UniRule"/>
</dbReference>
<dbReference type="Proteomes" id="UP000639772">
    <property type="component" value="Chromosome 3"/>
</dbReference>
<dbReference type="GO" id="GO:0005634">
    <property type="term" value="C:nucleus"/>
    <property type="evidence" value="ECO:0007669"/>
    <property type="project" value="UniProtKB-SubCell"/>
</dbReference>
<reference evidence="8 9" key="1">
    <citation type="journal article" date="2020" name="Nat. Food">
        <title>A phased Vanilla planifolia genome enables genetic improvement of flavour and production.</title>
        <authorList>
            <person name="Hasing T."/>
            <person name="Tang H."/>
            <person name="Brym M."/>
            <person name="Khazi F."/>
            <person name="Huang T."/>
            <person name="Chambers A.H."/>
        </authorList>
    </citation>
    <scope>NUCLEOTIDE SEQUENCE [LARGE SCALE GENOMIC DNA]</scope>
    <source>
        <tissue evidence="8">Leaf</tissue>
    </source>
</reference>
<dbReference type="Gene3D" id="3.30.70.330">
    <property type="match status" value="3"/>
</dbReference>
<feature type="compositionally biased region" description="Polar residues" evidence="5">
    <location>
        <begin position="399"/>
        <end position="412"/>
    </location>
</feature>
<evidence type="ECO:0000256" key="5">
    <source>
        <dbReference type="SAM" id="MobiDB-lite"/>
    </source>
</evidence>
<sequence>MAPVGKTPSRSSERQKRQASKEPEEDVGGPWLNLWVGNLSPRTVDEDLMAIFTKYGAMDCITSYIPHTYAFVYFRTIEEAKAAKDALQGTVVRGKSIKIQFARPAQPGKTLWVGGISQSITKKQLEDEFMKFGKIEEYRFLRYRGSAFIGFHDIEDAIIAQKSMNWKLLGGGEIRVDFQRLPPTRRDLPVAREFRSNRKLVLDDTLLAPEQPKYVQESPHQAMKPYEGRRDVQSSNVLWVGYPPELQVDEKMLHNSMILFGEIEKIRSFPSKHYCYVQFRSADEARRAKEGLQGCLFGDARMQILFYNNELGLGREIPLFNEQDKYFNESPVGPVDLFSGRSMGSNNFPGRIGSKGVPRASISARPFTHRFDPHRVSYEYLDFDGSMHTHADGMVNNPKVSNWKRSSPTTLGVISPRPRHTEGEWDEFDMREAKRSRVDGISISDGAYFQGVDDDDMLYLPSLPSLDRALQNRRHQATEMHGHGTSQVYRGIDYYWRGTIAKGGRPVCCARCVPIGNGIEAHFPNIVNCSARTGLEMLTLHYTESVGFDMVYFLPDSEEDFASYTEFLWYLGQRDRAGVAKLDDGTTMFLVPPSEFLTKVLKFSGPERLYGVVLRMPHQKTIEQLEATVLPPDLVDVQPLQLSHRSYDYVGQNENQPLKGDNGCDSHDRSNPYASSGRRGLHSEESNSMAPIIEYHPKSHAAMPKAEVSLTPELIAALTTLIPTSNPSVALSNVTLTSSSGMPTLPCPQINDNSMTVQGRWGQEARATFSAVSVEQMSYTTQNIASSGHQYTCQALSGHQHASQAPLVAQFPSCAIPNGVDSSFRPSLGGLQRQESTLSMQPGNGNMGTVGSMVLPHLGQYTALQNDQPSDVGQYVQFSQYLTTSSMGNAGNLQQIPISTLPMNNKINNMTQPWQTDTSGSIQDSLDGDADKDQRYQSTLQFAASLLLQIQQQQQAKGRAGLGSGTSQ</sequence>
<name>A0A835VAL2_VANPL</name>
<evidence type="ECO:0000313" key="8">
    <source>
        <dbReference type="EMBL" id="KAG0490508.1"/>
    </source>
</evidence>
<evidence type="ECO:0000259" key="6">
    <source>
        <dbReference type="PROSITE" id="PS50102"/>
    </source>
</evidence>
<keyword evidence="3" id="KW-0539">Nucleus</keyword>
<keyword evidence="2 4" id="KW-0694">RNA-binding</keyword>
<dbReference type="CDD" id="cd00590">
    <property type="entry name" value="RRM_SF"/>
    <property type="match status" value="3"/>
</dbReference>
<evidence type="ECO:0000313" key="9">
    <source>
        <dbReference type="Proteomes" id="UP000639772"/>
    </source>
</evidence>
<comment type="subcellular location">
    <subcellularLocation>
        <location evidence="1">Nucleus</location>
    </subcellularLocation>
</comment>
<evidence type="ECO:0000256" key="4">
    <source>
        <dbReference type="PROSITE-ProRule" id="PRU00176"/>
    </source>
</evidence>
<dbReference type="CDD" id="cd21546">
    <property type="entry name" value="SPOC_FPA-like"/>
    <property type="match status" value="1"/>
</dbReference>
<protein>
    <recommendedName>
        <fullName evidence="10">Flowering time control protein FPA</fullName>
    </recommendedName>
</protein>
<dbReference type="InterPro" id="IPR012677">
    <property type="entry name" value="Nucleotide-bd_a/b_plait_sf"/>
</dbReference>
<evidence type="ECO:0000256" key="3">
    <source>
        <dbReference type="ARBA" id="ARBA00023242"/>
    </source>
</evidence>
<dbReference type="Pfam" id="PF07744">
    <property type="entry name" value="SPOC"/>
    <property type="match status" value="1"/>
</dbReference>
<organism evidence="8 9">
    <name type="scientific">Vanilla planifolia</name>
    <name type="common">Vanilla</name>
    <dbReference type="NCBI Taxonomy" id="51239"/>
    <lineage>
        <taxon>Eukaryota</taxon>
        <taxon>Viridiplantae</taxon>
        <taxon>Streptophyta</taxon>
        <taxon>Embryophyta</taxon>
        <taxon>Tracheophyta</taxon>
        <taxon>Spermatophyta</taxon>
        <taxon>Magnoliopsida</taxon>
        <taxon>Liliopsida</taxon>
        <taxon>Asparagales</taxon>
        <taxon>Orchidaceae</taxon>
        <taxon>Vanilloideae</taxon>
        <taxon>Vanilleae</taxon>
        <taxon>Vanilla</taxon>
    </lineage>
</organism>
<proteinExistence type="predicted"/>
<evidence type="ECO:0000256" key="2">
    <source>
        <dbReference type="ARBA" id="ARBA00022884"/>
    </source>
</evidence>
<accession>A0A835VAL2</accession>
<dbReference type="SMART" id="SM00360">
    <property type="entry name" value="RRM"/>
    <property type="match status" value="3"/>
</dbReference>
<dbReference type="AlphaFoldDB" id="A0A835VAL2"/>